<gene>
    <name evidence="4" type="ORF">UFOPK2370_00420</name>
</gene>
<dbReference type="PANTHER" id="PTHR45625:SF3">
    <property type="entry name" value="PEPTIDYL-PROLYL CIS-TRANS ISOMERASE B-RELATED"/>
    <property type="match status" value="1"/>
</dbReference>
<evidence type="ECO:0000256" key="2">
    <source>
        <dbReference type="SAM" id="Phobius"/>
    </source>
</evidence>
<dbReference type="Pfam" id="PF00160">
    <property type="entry name" value="Pro_isomerase"/>
    <property type="match status" value="1"/>
</dbReference>
<feature type="compositionally biased region" description="Low complexity" evidence="1">
    <location>
        <begin position="71"/>
        <end position="84"/>
    </location>
</feature>
<dbReference type="Gene3D" id="2.40.100.10">
    <property type="entry name" value="Cyclophilin-like"/>
    <property type="match status" value="1"/>
</dbReference>
<dbReference type="InterPro" id="IPR029000">
    <property type="entry name" value="Cyclophilin-like_dom_sf"/>
</dbReference>
<dbReference type="InterPro" id="IPR044666">
    <property type="entry name" value="Cyclophilin_A-like"/>
</dbReference>
<proteinExistence type="predicted"/>
<protein>
    <submittedName>
        <fullName evidence="4">Unannotated protein</fullName>
    </submittedName>
</protein>
<dbReference type="GO" id="GO:0003755">
    <property type="term" value="F:peptidyl-prolyl cis-trans isomerase activity"/>
    <property type="evidence" value="ECO:0007669"/>
    <property type="project" value="InterPro"/>
</dbReference>
<keyword evidence="2" id="KW-1133">Transmembrane helix</keyword>
<dbReference type="PANTHER" id="PTHR45625">
    <property type="entry name" value="PEPTIDYL-PROLYL CIS-TRANS ISOMERASE-RELATED"/>
    <property type="match status" value="1"/>
</dbReference>
<dbReference type="EMBL" id="CAEZXK010000007">
    <property type="protein sequence ID" value="CAB4682703.1"/>
    <property type="molecule type" value="Genomic_DNA"/>
</dbReference>
<dbReference type="SUPFAM" id="SSF50891">
    <property type="entry name" value="Cyclophilin-like"/>
    <property type="match status" value="1"/>
</dbReference>
<organism evidence="4">
    <name type="scientific">freshwater metagenome</name>
    <dbReference type="NCBI Taxonomy" id="449393"/>
    <lineage>
        <taxon>unclassified sequences</taxon>
        <taxon>metagenomes</taxon>
        <taxon>ecological metagenomes</taxon>
    </lineage>
</organism>
<dbReference type="PROSITE" id="PS50072">
    <property type="entry name" value="CSA_PPIASE_2"/>
    <property type="match status" value="1"/>
</dbReference>
<dbReference type="AlphaFoldDB" id="A0A6J6NE13"/>
<evidence type="ECO:0000256" key="1">
    <source>
        <dbReference type="SAM" id="MobiDB-lite"/>
    </source>
</evidence>
<dbReference type="InterPro" id="IPR002130">
    <property type="entry name" value="Cyclophilin-type_PPIase_dom"/>
</dbReference>
<accession>A0A6J6NE13</accession>
<feature type="transmembrane region" description="Helical" evidence="2">
    <location>
        <begin position="41"/>
        <end position="60"/>
    </location>
</feature>
<keyword evidence="2" id="KW-0812">Transmembrane</keyword>
<name>A0A6J6NE13_9ZZZZ</name>
<evidence type="ECO:0000313" key="4">
    <source>
        <dbReference type="EMBL" id="CAB4682703.1"/>
    </source>
</evidence>
<keyword evidence="2" id="KW-0472">Membrane</keyword>
<reference evidence="4" key="1">
    <citation type="submission" date="2020-05" db="EMBL/GenBank/DDBJ databases">
        <authorList>
            <person name="Chiriac C."/>
            <person name="Salcher M."/>
            <person name="Ghai R."/>
            <person name="Kavagutti S V."/>
        </authorList>
    </citation>
    <scope>NUCLEOTIDE SEQUENCE</scope>
</reference>
<evidence type="ECO:0000259" key="3">
    <source>
        <dbReference type="PROSITE" id="PS50072"/>
    </source>
</evidence>
<dbReference type="CDD" id="cd00317">
    <property type="entry name" value="cyclophilin"/>
    <property type="match status" value="1"/>
</dbReference>
<dbReference type="PRINTS" id="PR00153">
    <property type="entry name" value="CSAPPISMRASE"/>
</dbReference>
<feature type="region of interest" description="Disordered" evidence="1">
    <location>
        <begin position="71"/>
        <end position="90"/>
    </location>
</feature>
<feature type="domain" description="PPIase cyclophilin-type" evidence="3">
    <location>
        <begin position="109"/>
        <end position="263"/>
    </location>
</feature>
<sequence>MASKKKQQNLFSSTSGKLAEYEQKQLQREKQALRKRRDNRIALVAGLAVLALTVTSQLIWSSMQVSQVVEAEPSATPTPTPSQTNSALVPDPAIAEGRVWTGSMMVNDAKLSIELFGDRAPQATANFIDLARKDFFKNVSCHRLTTSGLFVLQCGDPTGTGTGGPGYSFGPIENAPAATAAGTAVYQTGVLAMANSGSPYSNGSQFFIVYADTSLLPDYTVFGRITSGLDGLKPIIDAGVQPDSGRQGDGKPVVETKLGDIVLN</sequence>